<dbReference type="SUPFAM" id="SSF54277">
    <property type="entry name" value="CAD &amp; PB1 domains"/>
    <property type="match status" value="1"/>
</dbReference>
<dbReference type="AlphaFoldDB" id="A0A251U309"/>
<dbReference type="OrthoDB" id="774308at2759"/>
<proteinExistence type="predicted"/>
<dbReference type="EMBL" id="MNCJ02000323">
    <property type="protein sequence ID" value="KAF5794055.1"/>
    <property type="molecule type" value="Genomic_DNA"/>
</dbReference>
<evidence type="ECO:0000313" key="5">
    <source>
        <dbReference type="Proteomes" id="UP000215914"/>
    </source>
</evidence>
<dbReference type="InterPro" id="IPR053793">
    <property type="entry name" value="PB1-like"/>
</dbReference>
<reference evidence="3" key="3">
    <citation type="submission" date="2020-06" db="EMBL/GenBank/DDBJ databases">
        <title>Helianthus annuus Genome sequencing and assembly Release 2.</title>
        <authorList>
            <person name="Gouzy J."/>
            <person name="Langlade N."/>
            <person name="Munos S."/>
        </authorList>
    </citation>
    <scope>NUCLEOTIDE SEQUENCE</scope>
    <source>
        <tissue evidence="3">Leaves</tissue>
    </source>
</reference>
<feature type="region of interest" description="Disordered" evidence="1">
    <location>
        <begin position="1"/>
        <end position="20"/>
    </location>
</feature>
<name>A0A251U309_HELAN</name>
<evidence type="ECO:0000256" key="1">
    <source>
        <dbReference type="SAM" id="MobiDB-lite"/>
    </source>
</evidence>
<reference evidence="4" key="2">
    <citation type="submission" date="2017-02" db="EMBL/GenBank/DDBJ databases">
        <title>Sunflower complete genome.</title>
        <authorList>
            <person name="Langlade N."/>
            <person name="Munos S."/>
        </authorList>
    </citation>
    <scope>NUCLEOTIDE SEQUENCE [LARGE SCALE GENOMIC DNA]</scope>
    <source>
        <tissue evidence="4">Leaves</tissue>
    </source>
</reference>
<dbReference type="CDD" id="cd06410">
    <property type="entry name" value="PB1_UP2"/>
    <property type="match status" value="1"/>
</dbReference>
<dbReference type="Proteomes" id="UP000215914">
    <property type="component" value="Chromosome 8"/>
</dbReference>
<evidence type="ECO:0000313" key="4">
    <source>
        <dbReference type="EMBL" id="OTG17534.1"/>
    </source>
</evidence>
<dbReference type="InterPro" id="IPR053198">
    <property type="entry name" value="Gynoecium_Dev_Regulator"/>
</dbReference>
<dbReference type="InParanoid" id="A0A251U309"/>
<gene>
    <name evidence="4" type="ORF">HannXRQ_Chr08g0213231</name>
    <name evidence="3" type="ORF">HanXRQr2_Chr08g0323851</name>
</gene>
<dbReference type="PROSITE" id="PS51745">
    <property type="entry name" value="PB1"/>
    <property type="match status" value="1"/>
</dbReference>
<feature type="domain" description="PB1" evidence="2">
    <location>
        <begin position="38"/>
        <end position="126"/>
    </location>
</feature>
<protein>
    <submittedName>
        <fullName evidence="3 4">PB1 domain-containing protein</fullName>
    </submittedName>
</protein>
<dbReference type="SMART" id="SM00666">
    <property type="entry name" value="PB1"/>
    <property type="match status" value="1"/>
</dbReference>
<accession>A0A251U309</accession>
<evidence type="ECO:0000259" key="2">
    <source>
        <dbReference type="PROSITE" id="PS51745"/>
    </source>
</evidence>
<evidence type="ECO:0000313" key="3">
    <source>
        <dbReference type="EMBL" id="KAF5794055.1"/>
    </source>
</evidence>
<keyword evidence="5" id="KW-1185">Reference proteome</keyword>
<dbReference type="Pfam" id="PF00564">
    <property type="entry name" value="PB1"/>
    <property type="match status" value="1"/>
</dbReference>
<dbReference type="EMBL" id="CM007897">
    <property type="protein sequence ID" value="OTG17534.1"/>
    <property type="molecule type" value="Genomic_DNA"/>
</dbReference>
<sequence>MESSPRFRSTDSDTPSPPPPTKLRLMCSTGGHILPRPHDKSLCYIGGDTRIVSVDRHTTLQDLTHRLNKTLFKSLPTSSFTLKYQLPSEDLDALISVTTDEDLENMIDEYERLNSSSRIRLFVFPSNPDSGSTVSSIGSFLENPSKSEDWFMNALNGTVSGMSDTSSVNCLLDLDGEIVEKKDVSHKRNVFSFTNVVNNSGQDVYSVPDSGQETTSSFGSASSHGNLLTNSVQKGQNKDHEDGGLVGLSAPVVVSGSPVSSATVIREESDPFLLYHERLEPGLDMGYVKHHQQQSTGFDLSSMDSILSDLTINDQSSPVSQIQSSSSNNLAANPTETHDLNTRIHILQQQQNAHNPAYLMPMPTTQQQPQYIPPPLQYIHHHHHPPVAVPVTSFYQHHPHPHHPPMDQQNFMYYIPTRQPPQGYNFPLQQVDTPPAAAIKPESAAGVYRTTSAGAPQLVRVPSGYHNQLQHVGYSEIHQPTQSVYYAAPLLNAQYQKMTSVSAVEAGLQEQQMRSAQP</sequence>
<dbReference type="InterPro" id="IPR000270">
    <property type="entry name" value="PB1_dom"/>
</dbReference>
<dbReference type="PANTHER" id="PTHR31066:SF27">
    <property type="entry name" value="EXPRESSED PROTEIN"/>
    <property type="match status" value="1"/>
</dbReference>
<reference evidence="3 5" key="1">
    <citation type="journal article" date="2017" name="Nature">
        <title>The sunflower genome provides insights into oil metabolism, flowering and Asterid evolution.</title>
        <authorList>
            <person name="Badouin H."/>
            <person name="Gouzy J."/>
            <person name="Grassa C.J."/>
            <person name="Murat F."/>
            <person name="Staton S.E."/>
            <person name="Cottret L."/>
            <person name="Lelandais-Briere C."/>
            <person name="Owens G.L."/>
            <person name="Carrere S."/>
            <person name="Mayjonade B."/>
            <person name="Legrand L."/>
            <person name="Gill N."/>
            <person name="Kane N.C."/>
            <person name="Bowers J.E."/>
            <person name="Hubner S."/>
            <person name="Bellec A."/>
            <person name="Berard A."/>
            <person name="Berges H."/>
            <person name="Blanchet N."/>
            <person name="Boniface M.C."/>
            <person name="Brunel D."/>
            <person name="Catrice O."/>
            <person name="Chaidir N."/>
            <person name="Claudel C."/>
            <person name="Donnadieu C."/>
            <person name="Faraut T."/>
            <person name="Fievet G."/>
            <person name="Helmstetter N."/>
            <person name="King M."/>
            <person name="Knapp S.J."/>
            <person name="Lai Z."/>
            <person name="Le Paslier M.C."/>
            <person name="Lippi Y."/>
            <person name="Lorenzon L."/>
            <person name="Mandel J.R."/>
            <person name="Marage G."/>
            <person name="Marchand G."/>
            <person name="Marquand E."/>
            <person name="Bret-Mestries E."/>
            <person name="Morien E."/>
            <person name="Nambeesan S."/>
            <person name="Nguyen T."/>
            <person name="Pegot-Espagnet P."/>
            <person name="Pouilly N."/>
            <person name="Raftis F."/>
            <person name="Sallet E."/>
            <person name="Schiex T."/>
            <person name="Thomas J."/>
            <person name="Vandecasteele C."/>
            <person name="Vares D."/>
            <person name="Vear F."/>
            <person name="Vautrin S."/>
            <person name="Crespi M."/>
            <person name="Mangin B."/>
            <person name="Burke J.M."/>
            <person name="Salse J."/>
            <person name="Munos S."/>
            <person name="Vincourt P."/>
            <person name="Rieseberg L.H."/>
            <person name="Langlade N.B."/>
        </authorList>
    </citation>
    <scope>NUCLEOTIDE SEQUENCE [LARGE SCALE GENOMIC DNA]</scope>
    <source>
        <strain evidence="5">cv. SF193</strain>
        <tissue evidence="3">Leaves</tissue>
    </source>
</reference>
<dbReference type="Gene3D" id="3.10.20.90">
    <property type="entry name" value="Phosphatidylinositol 3-kinase Catalytic Subunit, Chain A, domain 1"/>
    <property type="match status" value="1"/>
</dbReference>
<dbReference type="Gramene" id="mRNA:HanXRQr2_Chr08g0323851">
    <property type="protein sequence ID" value="mRNA:HanXRQr2_Chr08g0323851"/>
    <property type="gene ID" value="HanXRQr2_Chr08g0323851"/>
</dbReference>
<dbReference type="PANTHER" id="PTHR31066">
    <property type="entry name" value="OS05G0427100 PROTEIN-RELATED"/>
    <property type="match status" value="1"/>
</dbReference>
<organism evidence="4 5">
    <name type="scientific">Helianthus annuus</name>
    <name type="common">Common sunflower</name>
    <dbReference type="NCBI Taxonomy" id="4232"/>
    <lineage>
        <taxon>Eukaryota</taxon>
        <taxon>Viridiplantae</taxon>
        <taxon>Streptophyta</taxon>
        <taxon>Embryophyta</taxon>
        <taxon>Tracheophyta</taxon>
        <taxon>Spermatophyta</taxon>
        <taxon>Magnoliopsida</taxon>
        <taxon>eudicotyledons</taxon>
        <taxon>Gunneridae</taxon>
        <taxon>Pentapetalae</taxon>
        <taxon>asterids</taxon>
        <taxon>campanulids</taxon>
        <taxon>Asterales</taxon>
        <taxon>Asteraceae</taxon>
        <taxon>Asteroideae</taxon>
        <taxon>Heliantheae alliance</taxon>
        <taxon>Heliantheae</taxon>
        <taxon>Helianthus</taxon>
    </lineage>
</organism>